<dbReference type="SUPFAM" id="SSF49503">
    <property type="entry name" value="Cupredoxins"/>
    <property type="match status" value="1"/>
</dbReference>
<evidence type="ECO:0000313" key="2">
    <source>
        <dbReference type="Proteomes" id="UP001254813"/>
    </source>
</evidence>
<keyword evidence="2" id="KW-1185">Reference proteome</keyword>
<evidence type="ECO:0000313" key="1">
    <source>
        <dbReference type="EMBL" id="MDS0296145.1"/>
    </source>
</evidence>
<reference evidence="1 2" key="1">
    <citation type="submission" date="2022-06" db="EMBL/GenBank/DDBJ databases">
        <title>Halogeometricum sp. a new haloarchaeum isolate from saline soil.</title>
        <authorList>
            <person name="Strakova D."/>
            <person name="Galisteo C."/>
            <person name="Sanchez-Porro C."/>
            <person name="Ventosa A."/>
        </authorList>
    </citation>
    <scope>NUCLEOTIDE SEQUENCE [LARGE SCALE GENOMIC DNA]</scope>
    <source>
        <strain evidence="2">S3BR25-2</strain>
    </source>
</reference>
<evidence type="ECO:0008006" key="3">
    <source>
        <dbReference type="Google" id="ProtNLM"/>
    </source>
</evidence>
<dbReference type="EMBL" id="JAMQOQ010000005">
    <property type="protein sequence ID" value="MDS0296145.1"/>
    <property type="molecule type" value="Genomic_DNA"/>
</dbReference>
<dbReference type="Proteomes" id="UP001254813">
    <property type="component" value="Unassembled WGS sequence"/>
</dbReference>
<protein>
    <recommendedName>
        <fullName evidence="3">Blue (type 1) copper domain-containing protein</fullName>
    </recommendedName>
</protein>
<organism evidence="1 2">
    <name type="scientific">Halogeometricum luteum</name>
    <dbReference type="NCBI Taxonomy" id="2950537"/>
    <lineage>
        <taxon>Archaea</taxon>
        <taxon>Methanobacteriati</taxon>
        <taxon>Methanobacteriota</taxon>
        <taxon>Stenosarchaea group</taxon>
        <taxon>Halobacteria</taxon>
        <taxon>Halobacteriales</taxon>
        <taxon>Haloferacaceae</taxon>
        <taxon>Halogeometricum</taxon>
    </lineage>
</organism>
<comment type="caution">
    <text evidence="1">The sequence shown here is derived from an EMBL/GenBank/DDBJ whole genome shotgun (WGS) entry which is preliminary data.</text>
</comment>
<dbReference type="Gene3D" id="2.60.40.420">
    <property type="entry name" value="Cupredoxins - blue copper proteins"/>
    <property type="match status" value="1"/>
</dbReference>
<dbReference type="RefSeq" id="WP_310930137.1">
    <property type="nucleotide sequence ID" value="NZ_JAMQOQ010000005.1"/>
</dbReference>
<accession>A0ABU2G5T7</accession>
<dbReference type="InterPro" id="IPR008972">
    <property type="entry name" value="Cupredoxin"/>
</dbReference>
<name>A0ABU2G5T7_9EURY</name>
<gene>
    <name evidence="1" type="ORF">NDI79_18370</name>
</gene>
<sequence>MMRALGASAVLPAVAGTAFAQTTDDGAAGEGGRAIRPGFGYSDLAARDPPVEPDHEVVLDVRAPSEAFEQGQWFFDPVGLYIEPGETVRFDVRREIHTVSSYHPVFGYKLRVPRAEPVISSPILWPGTYFLYRFEREGVYDLMCLPHEFLGMVVRIVCGSATGPGTDPITPPEEVGNVTLYPPTDVGAKVLRAPQLRPERIIEAGRIRWDDIPPMYRG</sequence>
<proteinExistence type="predicted"/>